<dbReference type="InterPro" id="IPR011049">
    <property type="entry name" value="Serralysin-like_metalloprot_C"/>
</dbReference>
<feature type="region of interest" description="Disordered" evidence="3">
    <location>
        <begin position="373"/>
        <end position="410"/>
    </location>
</feature>
<evidence type="ECO:0000256" key="1">
    <source>
        <dbReference type="ARBA" id="ARBA00004613"/>
    </source>
</evidence>
<gene>
    <name evidence="4" type="ORF">QO231_06050</name>
</gene>
<dbReference type="EMBL" id="JASMWN010000003">
    <property type="protein sequence ID" value="MDU9003417.1"/>
    <property type="molecule type" value="Genomic_DNA"/>
</dbReference>
<evidence type="ECO:0000256" key="2">
    <source>
        <dbReference type="ARBA" id="ARBA00022525"/>
    </source>
</evidence>
<dbReference type="PRINTS" id="PR00313">
    <property type="entry name" value="CABNDNGRPT"/>
</dbReference>
<comment type="subcellular location">
    <subcellularLocation>
        <location evidence="1">Secreted</location>
    </subcellularLocation>
</comment>
<proteinExistence type="predicted"/>
<feature type="compositionally biased region" description="Low complexity" evidence="3">
    <location>
        <begin position="395"/>
        <end position="408"/>
    </location>
</feature>
<evidence type="ECO:0000313" key="5">
    <source>
        <dbReference type="Proteomes" id="UP001255416"/>
    </source>
</evidence>
<keyword evidence="2" id="KW-0964">Secreted</keyword>
<dbReference type="PANTHER" id="PTHR38340">
    <property type="entry name" value="S-LAYER PROTEIN"/>
    <property type="match status" value="1"/>
</dbReference>
<dbReference type="InterPro" id="IPR018511">
    <property type="entry name" value="Hemolysin-typ_Ca-bd_CS"/>
</dbReference>
<accession>A0ABU3VB64</accession>
<dbReference type="SUPFAM" id="SSF51120">
    <property type="entry name" value="beta-Roll"/>
    <property type="match status" value="1"/>
</dbReference>
<dbReference type="Proteomes" id="UP001255416">
    <property type="component" value="Unassembled WGS sequence"/>
</dbReference>
<name>A0ABU3VB64_9RHOB</name>
<dbReference type="PANTHER" id="PTHR38340:SF1">
    <property type="entry name" value="S-LAYER PROTEIN"/>
    <property type="match status" value="1"/>
</dbReference>
<dbReference type="InterPro" id="IPR050557">
    <property type="entry name" value="RTX_toxin/Mannuronan_C5-epim"/>
</dbReference>
<dbReference type="InterPro" id="IPR001343">
    <property type="entry name" value="Hemolysn_Ca-bd"/>
</dbReference>
<organism evidence="4 5">
    <name type="scientific">Sedimentitalea todarodis</name>
    <dbReference type="NCBI Taxonomy" id="1631240"/>
    <lineage>
        <taxon>Bacteria</taxon>
        <taxon>Pseudomonadati</taxon>
        <taxon>Pseudomonadota</taxon>
        <taxon>Alphaproteobacteria</taxon>
        <taxon>Rhodobacterales</taxon>
        <taxon>Paracoccaceae</taxon>
        <taxon>Sedimentitalea</taxon>
    </lineage>
</organism>
<evidence type="ECO:0000256" key="3">
    <source>
        <dbReference type="SAM" id="MobiDB-lite"/>
    </source>
</evidence>
<dbReference type="RefSeq" id="WP_316774295.1">
    <property type="nucleotide sequence ID" value="NZ_JASMWN010000003.1"/>
</dbReference>
<dbReference type="Pfam" id="PF00353">
    <property type="entry name" value="HemolysinCabind"/>
    <property type="match status" value="3"/>
</dbReference>
<evidence type="ECO:0000313" key="4">
    <source>
        <dbReference type="EMBL" id="MDU9003417.1"/>
    </source>
</evidence>
<sequence>MATEIINSRLTETYYFDANDTVIVKQSGSVITDEWLGITNREESDIGVSLHVMGHVSADGASIGFVSDPGTGLGTGARTDVSIGDTGYVSGQLGLLIYQAFGADVRVAGRIDGSYGGIQTGSPDTTIRVSGEVNGFRSGIQISSQGTDPDGLCSVFNSGSITSDVGAAIEVWDAGGVVRNVSIISGAVGVWSLGNQSLTIRNEGTIFSGLDNAIELYDSEELATINNSGVIDAKGNAVHLVQVDARLINSGTLTGDRGIWIDADGDLVLRNSGIVAGNTEAMFDHGWGQRDVVNKGLIAGDIEASQSEGAYQLINHGTIAGDIRFGSDGDYYKLTQSGIMTGEVDGGSGDDTLIGNDGADRLAGNAGRDWLRGRDGDDTLNGGSGEDRLHGGAGNDIIDGGIDNAPDGGVAGHTDRLTGGEGADIFVFGEKSGRDRVVDFEDGTDILRLDGHAGGFDALTISDRNGNLLVHHDNGSIVLVGQAGLMLTQADFEFG</sequence>
<reference evidence="5" key="1">
    <citation type="submission" date="2023-05" db="EMBL/GenBank/DDBJ databases">
        <title>Sedimentitalea sp. nov. JM2-8.</title>
        <authorList>
            <person name="Huang J."/>
        </authorList>
    </citation>
    <scope>NUCLEOTIDE SEQUENCE [LARGE SCALE GENOMIC DNA]</scope>
    <source>
        <strain evidence="5">KHS03</strain>
    </source>
</reference>
<comment type="caution">
    <text evidence="4">The sequence shown here is derived from an EMBL/GenBank/DDBJ whole genome shotgun (WGS) entry which is preliminary data.</text>
</comment>
<dbReference type="Gene3D" id="2.150.10.10">
    <property type="entry name" value="Serralysin-like metalloprotease, C-terminal"/>
    <property type="match status" value="2"/>
</dbReference>
<keyword evidence="5" id="KW-1185">Reference proteome</keyword>
<protein>
    <submittedName>
        <fullName evidence="4">Calcium-binding protein</fullName>
    </submittedName>
</protein>
<dbReference type="PROSITE" id="PS00330">
    <property type="entry name" value="HEMOLYSIN_CALCIUM"/>
    <property type="match status" value="2"/>
</dbReference>